<evidence type="ECO:0000313" key="6">
    <source>
        <dbReference type="Proteomes" id="UP000746471"/>
    </source>
</evidence>
<dbReference type="CDD" id="cd00090">
    <property type="entry name" value="HTH_ARSR"/>
    <property type="match status" value="1"/>
</dbReference>
<dbReference type="InterPro" id="IPR036390">
    <property type="entry name" value="WH_DNA-bd_sf"/>
</dbReference>
<keyword evidence="1" id="KW-0805">Transcription regulation</keyword>
<dbReference type="Proteomes" id="UP000746471">
    <property type="component" value="Unassembled WGS sequence"/>
</dbReference>
<comment type="caution">
    <text evidence="5">The sequence shown here is derived from an EMBL/GenBank/DDBJ whole genome shotgun (WGS) entry which is preliminary data.</text>
</comment>
<accession>A0ABS5PMU0</accession>
<dbReference type="InterPro" id="IPR052067">
    <property type="entry name" value="Metal_resp_HTH_trans_reg"/>
</dbReference>
<keyword evidence="6" id="KW-1185">Reference proteome</keyword>
<dbReference type="PROSITE" id="PS50995">
    <property type="entry name" value="HTH_MARR_2"/>
    <property type="match status" value="1"/>
</dbReference>
<dbReference type="InterPro" id="IPR036388">
    <property type="entry name" value="WH-like_DNA-bd_sf"/>
</dbReference>
<dbReference type="SMART" id="SM00347">
    <property type="entry name" value="HTH_MARR"/>
    <property type="match status" value="1"/>
</dbReference>
<reference evidence="5 6" key="1">
    <citation type="submission" date="2021-05" db="EMBL/GenBank/DDBJ databases">
        <title>Fusibacter ferrireducens sp. nov., an anaerobic, sulfur- and Fe-reducing bacterium isolated from the mangrove sediment.</title>
        <authorList>
            <person name="Qiu D."/>
        </authorList>
    </citation>
    <scope>NUCLEOTIDE SEQUENCE [LARGE SCALE GENOMIC DNA]</scope>
    <source>
        <strain evidence="5 6">DSM 12116</strain>
    </source>
</reference>
<feature type="domain" description="HTH marR-type" evidence="4">
    <location>
        <begin position="9"/>
        <end position="147"/>
    </location>
</feature>
<keyword evidence="3" id="KW-0804">Transcription</keyword>
<proteinExistence type="predicted"/>
<dbReference type="EMBL" id="JAHBCL010000009">
    <property type="protein sequence ID" value="MBS7526383.1"/>
    <property type="molecule type" value="Genomic_DNA"/>
</dbReference>
<evidence type="ECO:0000259" key="4">
    <source>
        <dbReference type="PROSITE" id="PS50995"/>
    </source>
</evidence>
<evidence type="ECO:0000256" key="1">
    <source>
        <dbReference type="ARBA" id="ARBA00023015"/>
    </source>
</evidence>
<sequence>MMMKNGENKNKISYTLLRVVWKLFEADRKSRFYGTDKELFEAEIHMIKAIKDNEGIHVTGLAQLLGVTKGAVSQIIMKLQKKGMIIKETDPNNLSRLVLKLTSTGEIAYSNHEKLHQAFDDLVNDTLKDASDENVEFLGAFLSSLENNIDYFGDIE</sequence>
<gene>
    <name evidence="5" type="ORF">KHM83_06815</name>
</gene>
<dbReference type="PANTHER" id="PTHR35790:SF4">
    <property type="entry name" value="HTH-TYPE TRANSCRIPTIONAL REGULATOR PCHR"/>
    <property type="match status" value="1"/>
</dbReference>
<dbReference type="PANTHER" id="PTHR35790">
    <property type="entry name" value="HTH-TYPE TRANSCRIPTIONAL REGULATOR PCHR"/>
    <property type="match status" value="1"/>
</dbReference>
<organism evidence="5 6">
    <name type="scientific">Fusibacter paucivorans</name>
    <dbReference type="NCBI Taxonomy" id="76009"/>
    <lineage>
        <taxon>Bacteria</taxon>
        <taxon>Bacillati</taxon>
        <taxon>Bacillota</taxon>
        <taxon>Clostridia</taxon>
        <taxon>Eubacteriales</taxon>
        <taxon>Eubacteriales Family XII. Incertae Sedis</taxon>
        <taxon>Fusibacter</taxon>
    </lineage>
</organism>
<evidence type="ECO:0000313" key="5">
    <source>
        <dbReference type="EMBL" id="MBS7526383.1"/>
    </source>
</evidence>
<dbReference type="Pfam" id="PF12802">
    <property type="entry name" value="MarR_2"/>
    <property type="match status" value="1"/>
</dbReference>
<keyword evidence="2" id="KW-0238">DNA-binding</keyword>
<dbReference type="SUPFAM" id="SSF46785">
    <property type="entry name" value="Winged helix' DNA-binding domain"/>
    <property type="match status" value="1"/>
</dbReference>
<name>A0ABS5PMU0_9FIRM</name>
<protein>
    <submittedName>
        <fullName evidence="5">MarR family transcriptional regulator</fullName>
    </submittedName>
</protein>
<dbReference type="InterPro" id="IPR000835">
    <property type="entry name" value="HTH_MarR-typ"/>
</dbReference>
<dbReference type="InterPro" id="IPR011991">
    <property type="entry name" value="ArsR-like_HTH"/>
</dbReference>
<evidence type="ECO:0000256" key="3">
    <source>
        <dbReference type="ARBA" id="ARBA00023163"/>
    </source>
</evidence>
<dbReference type="Gene3D" id="1.10.10.10">
    <property type="entry name" value="Winged helix-like DNA-binding domain superfamily/Winged helix DNA-binding domain"/>
    <property type="match status" value="1"/>
</dbReference>
<evidence type="ECO:0000256" key="2">
    <source>
        <dbReference type="ARBA" id="ARBA00023125"/>
    </source>
</evidence>